<accession>A0A0V1C8R4</accession>
<keyword evidence="2" id="KW-1185">Reference proteome</keyword>
<dbReference type="Proteomes" id="UP000054653">
    <property type="component" value="Unassembled WGS sequence"/>
</dbReference>
<evidence type="ECO:0000313" key="2">
    <source>
        <dbReference type="Proteomes" id="UP000054653"/>
    </source>
</evidence>
<comment type="caution">
    <text evidence="1">The sequence shown here is derived from an EMBL/GenBank/DDBJ whole genome shotgun (WGS) entry which is preliminary data.</text>
</comment>
<dbReference type="AlphaFoldDB" id="A0A0V1C8R4"/>
<protein>
    <recommendedName>
        <fullName evidence="3">FLYWCH-type domain-containing protein</fullName>
    </recommendedName>
</protein>
<organism evidence="1 2">
    <name type="scientific">Trichinella britovi</name>
    <name type="common">Parasitic roundworm</name>
    <dbReference type="NCBI Taxonomy" id="45882"/>
    <lineage>
        <taxon>Eukaryota</taxon>
        <taxon>Metazoa</taxon>
        <taxon>Ecdysozoa</taxon>
        <taxon>Nematoda</taxon>
        <taxon>Enoplea</taxon>
        <taxon>Dorylaimia</taxon>
        <taxon>Trichinellida</taxon>
        <taxon>Trichinellidae</taxon>
        <taxon>Trichinella</taxon>
    </lineage>
</organism>
<evidence type="ECO:0008006" key="3">
    <source>
        <dbReference type="Google" id="ProtNLM"/>
    </source>
</evidence>
<dbReference type="EMBL" id="JYDI01000342">
    <property type="protein sequence ID" value="KRY45637.1"/>
    <property type="molecule type" value="Genomic_DNA"/>
</dbReference>
<sequence length="155" mass="17812">MDAEMDSVITNTGVSGSTLMKQEFVSTQRNLQKLVYRGRCYTLKQTNRSTRGYTCKLCTNLDATQVIRTGEHAEGCGVDAHAFYHQQQLNELKRLVAGHSRRYMKFSMSWQAMPPPAKQLPRIFQRGCRPVTQCITAVRRDTHDFHLNNVYYACM</sequence>
<proteinExistence type="predicted"/>
<evidence type="ECO:0000313" key="1">
    <source>
        <dbReference type="EMBL" id="KRY45637.1"/>
    </source>
</evidence>
<dbReference type="STRING" id="45882.A0A0V1C8R4"/>
<gene>
    <name evidence="1" type="ORF">T03_3878</name>
</gene>
<reference evidence="1 2" key="1">
    <citation type="submission" date="2015-01" db="EMBL/GenBank/DDBJ databases">
        <title>Evolution of Trichinella species and genotypes.</title>
        <authorList>
            <person name="Korhonen P.K."/>
            <person name="Edoardo P."/>
            <person name="Giuseppe L.R."/>
            <person name="Gasser R.B."/>
        </authorList>
    </citation>
    <scope>NUCLEOTIDE SEQUENCE [LARGE SCALE GENOMIC DNA]</scope>
    <source>
        <strain evidence="1">ISS120</strain>
    </source>
</reference>
<name>A0A0V1C8R4_TRIBR</name>